<dbReference type="OrthoDB" id="9794638at2"/>
<reference evidence="5 6" key="1">
    <citation type="journal article" date="2017" name="Front. Microbiol.">
        <title>Labilibaculum manganireducens gen. nov., sp. nov. and Labilibaculum filiforme sp. nov., Novel Bacteroidetes Isolated from Subsurface Sediments of the Baltic Sea.</title>
        <authorList>
            <person name="Vandieken V."/>
            <person name="Marshall I.P."/>
            <person name="Niemann H."/>
            <person name="Engelen B."/>
            <person name="Cypionka H."/>
        </authorList>
    </citation>
    <scope>NUCLEOTIDE SEQUENCE [LARGE SCALE GENOMIC DNA]</scope>
    <source>
        <strain evidence="5 6">59.16B</strain>
    </source>
</reference>
<dbReference type="InterPro" id="IPR002563">
    <property type="entry name" value="Flavin_Rdtase-like_dom"/>
</dbReference>
<name>A0A2N3I1V9_9BACT</name>
<dbReference type="InterPro" id="IPR052174">
    <property type="entry name" value="Flavoredoxin"/>
</dbReference>
<dbReference type="Proteomes" id="UP000233535">
    <property type="component" value="Unassembled WGS sequence"/>
</dbReference>
<feature type="domain" description="Flavin reductase like" evidence="4">
    <location>
        <begin position="11"/>
        <end position="172"/>
    </location>
</feature>
<dbReference type="Pfam" id="PF01613">
    <property type="entry name" value="Flavin_Reduct"/>
    <property type="match status" value="1"/>
</dbReference>
<dbReference type="RefSeq" id="WP_101260440.1">
    <property type="nucleotide sequence ID" value="NZ_MVDD01000003.1"/>
</dbReference>
<gene>
    <name evidence="5" type="ORF">BZG02_05635</name>
</gene>
<evidence type="ECO:0000256" key="1">
    <source>
        <dbReference type="ARBA" id="ARBA00001917"/>
    </source>
</evidence>
<dbReference type="GO" id="GO:0016646">
    <property type="term" value="F:oxidoreductase activity, acting on the CH-NH group of donors, NAD or NADP as acceptor"/>
    <property type="evidence" value="ECO:0007669"/>
    <property type="project" value="UniProtKB-ARBA"/>
</dbReference>
<sequence>MTKQHWKPGTMVYPLPAVMVSCGNTPENYNIITIAWTGTICSDPAMCYISVRKNRHSHNIIKESGEFVINLTTKDLAYATDWCGVKSGKDFDKFKEMKLTPGKSKEISAPIIEESPLSIECKVTQIIELGSHDMFMAEVVNVQADERYINEKGEFSLAKSGPLVYSHGHYFELGNLVGRFGYSVMKKKTKEKIKKENKKG</sequence>
<keyword evidence="2" id="KW-0285">Flavoprotein</keyword>
<evidence type="ECO:0000256" key="3">
    <source>
        <dbReference type="ARBA" id="ARBA00038054"/>
    </source>
</evidence>
<keyword evidence="6" id="KW-1185">Reference proteome</keyword>
<dbReference type="SMART" id="SM00903">
    <property type="entry name" value="Flavin_Reduct"/>
    <property type="match status" value="1"/>
</dbReference>
<dbReference type="AlphaFoldDB" id="A0A2N3I1V9"/>
<dbReference type="PROSITE" id="PS51257">
    <property type="entry name" value="PROKAR_LIPOPROTEIN"/>
    <property type="match status" value="1"/>
</dbReference>
<comment type="cofactor">
    <cofactor evidence="1">
        <name>FMN</name>
        <dbReference type="ChEBI" id="CHEBI:58210"/>
    </cofactor>
</comment>
<dbReference type="Gene3D" id="2.30.110.10">
    <property type="entry name" value="Electron Transport, Fmn-binding Protein, Chain A"/>
    <property type="match status" value="1"/>
</dbReference>
<dbReference type="GO" id="GO:0010181">
    <property type="term" value="F:FMN binding"/>
    <property type="evidence" value="ECO:0007669"/>
    <property type="project" value="InterPro"/>
</dbReference>
<dbReference type="PANTHER" id="PTHR43567:SF1">
    <property type="entry name" value="FLAVOREDOXIN"/>
    <property type="match status" value="1"/>
</dbReference>
<evidence type="ECO:0000256" key="2">
    <source>
        <dbReference type="ARBA" id="ARBA00022630"/>
    </source>
</evidence>
<proteinExistence type="inferred from homology"/>
<comment type="caution">
    <text evidence="5">The sequence shown here is derived from an EMBL/GenBank/DDBJ whole genome shotgun (WGS) entry which is preliminary data.</text>
</comment>
<organism evidence="5 6">
    <name type="scientific">Labilibaculum filiforme</name>
    <dbReference type="NCBI Taxonomy" id="1940526"/>
    <lineage>
        <taxon>Bacteria</taxon>
        <taxon>Pseudomonadati</taxon>
        <taxon>Bacteroidota</taxon>
        <taxon>Bacteroidia</taxon>
        <taxon>Marinilabiliales</taxon>
        <taxon>Marinifilaceae</taxon>
        <taxon>Labilibaculum</taxon>
    </lineage>
</organism>
<dbReference type="InterPro" id="IPR012349">
    <property type="entry name" value="Split_barrel_FMN-bd"/>
</dbReference>
<dbReference type="EMBL" id="MVDD01000003">
    <property type="protein sequence ID" value="PKQ64298.1"/>
    <property type="molecule type" value="Genomic_DNA"/>
</dbReference>
<comment type="similarity">
    <text evidence="3">Belongs to the flavoredoxin family.</text>
</comment>
<evidence type="ECO:0000259" key="4">
    <source>
        <dbReference type="SMART" id="SM00903"/>
    </source>
</evidence>
<evidence type="ECO:0000313" key="6">
    <source>
        <dbReference type="Proteomes" id="UP000233535"/>
    </source>
</evidence>
<protein>
    <submittedName>
        <fullName evidence="5">Flavin reductase</fullName>
    </submittedName>
</protein>
<accession>A0A2N3I1V9</accession>
<dbReference type="PANTHER" id="PTHR43567">
    <property type="entry name" value="FLAVOREDOXIN-RELATED-RELATED"/>
    <property type="match status" value="1"/>
</dbReference>
<evidence type="ECO:0000313" key="5">
    <source>
        <dbReference type="EMBL" id="PKQ64298.1"/>
    </source>
</evidence>
<dbReference type="SUPFAM" id="SSF50475">
    <property type="entry name" value="FMN-binding split barrel"/>
    <property type="match status" value="1"/>
</dbReference>